<organism evidence="3 4">
    <name type="scientific">Blastococcus saxobsidens</name>
    <dbReference type="NCBI Taxonomy" id="138336"/>
    <lineage>
        <taxon>Bacteria</taxon>
        <taxon>Bacillati</taxon>
        <taxon>Actinomycetota</taxon>
        <taxon>Actinomycetes</taxon>
        <taxon>Geodermatophilales</taxon>
        <taxon>Geodermatophilaceae</taxon>
        <taxon>Blastococcus</taxon>
    </lineage>
</organism>
<dbReference type="CDD" id="cd05379">
    <property type="entry name" value="CAP_bacterial"/>
    <property type="match status" value="1"/>
</dbReference>
<keyword evidence="4" id="KW-1185">Reference proteome</keyword>
<comment type="caution">
    <text evidence="3">The sequence shown here is derived from an EMBL/GenBank/DDBJ whole genome shotgun (WGS) entry which is preliminary data.</text>
</comment>
<dbReference type="InterPro" id="IPR014044">
    <property type="entry name" value="CAP_dom"/>
</dbReference>
<feature type="compositionally biased region" description="Low complexity" evidence="1">
    <location>
        <begin position="102"/>
        <end position="118"/>
    </location>
</feature>
<dbReference type="OrthoDB" id="68195at2"/>
<evidence type="ECO:0000313" key="4">
    <source>
        <dbReference type="Proteomes" id="UP000292507"/>
    </source>
</evidence>
<evidence type="ECO:0000256" key="1">
    <source>
        <dbReference type="SAM" id="MobiDB-lite"/>
    </source>
</evidence>
<dbReference type="Gene3D" id="3.40.33.10">
    <property type="entry name" value="CAP"/>
    <property type="match status" value="1"/>
</dbReference>
<feature type="compositionally biased region" description="Pro residues" evidence="1">
    <location>
        <begin position="119"/>
        <end position="129"/>
    </location>
</feature>
<feature type="compositionally biased region" description="Low complexity" evidence="1">
    <location>
        <begin position="64"/>
        <end position="94"/>
    </location>
</feature>
<dbReference type="Pfam" id="PF00188">
    <property type="entry name" value="CAP"/>
    <property type="match status" value="1"/>
</dbReference>
<proteinExistence type="predicted"/>
<dbReference type="PANTHER" id="PTHR31157">
    <property type="entry name" value="SCP DOMAIN-CONTAINING PROTEIN"/>
    <property type="match status" value="1"/>
</dbReference>
<reference evidence="3 4" key="1">
    <citation type="submission" date="2019-02" db="EMBL/GenBank/DDBJ databases">
        <title>Sequencing the genomes of 1000 actinobacteria strains.</title>
        <authorList>
            <person name="Klenk H.-P."/>
        </authorList>
    </citation>
    <scope>NUCLEOTIDE SEQUENCE [LARGE SCALE GENOMIC DNA]</scope>
    <source>
        <strain evidence="3 4">DSM 44509</strain>
    </source>
</reference>
<feature type="compositionally biased region" description="Low complexity" evidence="1">
    <location>
        <begin position="130"/>
        <end position="156"/>
    </location>
</feature>
<evidence type="ECO:0000313" key="3">
    <source>
        <dbReference type="EMBL" id="RZU33118.1"/>
    </source>
</evidence>
<feature type="region of interest" description="Disordered" evidence="1">
    <location>
        <begin position="62"/>
        <end position="168"/>
    </location>
</feature>
<dbReference type="RefSeq" id="WP_104527677.1">
    <property type="nucleotide sequence ID" value="NZ_POQT01000007.1"/>
</dbReference>
<feature type="domain" description="SCP" evidence="2">
    <location>
        <begin position="185"/>
        <end position="298"/>
    </location>
</feature>
<dbReference type="InterPro" id="IPR035940">
    <property type="entry name" value="CAP_sf"/>
</dbReference>
<dbReference type="AlphaFoldDB" id="A0A4Q7Y8N7"/>
<evidence type="ECO:0000259" key="2">
    <source>
        <dbReference type="Pfam" id="PF00188"/>
    </source>
</evidence>
<dbReference type="PANTHER" id="PTHR31157:SF1">
    <property type="entry name" value="SCP DOMAIN-CONTAINING PROTEIN"/>
    <property type="match status" value="1"/>
</dbReference>
<dbReference type="Proteomes" id="UP000292507">
    <property type="component" value="Unassembled WGS sequence"/>
</dbReference>
<name>A0A4Q7Y8N7_9ACTN</name>
<accession>A0A4Q7Y8N7</accession>
<gene>
    <name evidence="3" type="ORF">BKA19_2833</name>
</gene>
<sequence>MHHRPAGPPLSVRLSAAVRRIWLLLRLSGRRVALGAVATVAVTAVLLAVPVTVNVPEVLSLDPSAGSSSSSSSSSSPASSASSAGRSSAESSTSVFPEQPLPSTTTPGTGPAPSAAAPEPAPVEEPAPAPEVTAPRTPADAPTTSPSPSAAATTPRETPPAAPAPAPAPAAVVTPAALGDEAEVLSLVNAARADAGCGALVADPGLAAVARAHSADMRDRGFFAHVNLAGQDPFQRAAAAGVTARAENIARGQQDAAGVMASWMDSPGHRANILDCDLRSLGVGVADGAGGPWWTQIFG</sequence>
<dbReference type="SUPFAM" id="SSF55797">
    <property type="entry name" value="PR-1-like"/>
    <property type="match status" value="1"/>
</dbReference>
<dbReference type="EMBL" id="SHKV01000001">
    <property type="protein sequence ID" value="RZU33118.1"/>
    <property type="molecule type" value="Genomic_DNA"/>
</dbReference>
<protein>
    <submittedName>
        <fullName evidence="3">Uncharacterized protein YkwD</fullName>
    </submittedName>
</protein>
<feature type="compositionally biased region" description="Pro residues" evidence="1">
    <location>
        <begin position="157"/>
        <end position="168"/>
    </location>
</feature>